<dbReference type="PANTHER" id="PTHR24363">
    <property type="entry name" value="SERINE/THREONINE PROTEIN KINASE"/>
    <property type="match status" value="1"/>
</dbReference>
<dbReference type="InterPro" id="IPR016024">
    <property type="entry name" value="ARM-type_fold"/>
</dbReference>
<dbReference type="GO" id="GO:0004674">
    <property type="term" value="F:protein serine/threonine kinase activity"/>
    <property type="evidence" value="ECO:0007669"/>
    <property type="project" value="TreeGrafter"/>
</dbReference>
<organism evidence="4 5">
    <name type="scientific">Jaculus jaculus</name>
    <name type="common">Lesser Egyptian jerboa</name>
    <dbReference type="NCBI Taxonomy" id="51337"/>
    <lineage>
        <taxon>Eukaryota</taxon>
        <taxon>Metazoa</taxon>
        <taxon>Chordata</taxon>
        <taxon>Craniata</taxon>
        <taxon>Vertebrata</taxon>
        <taxon>Euteleostomi</taxon>
        <taxon>Mammalia</taxon>
        <taxon>Eutheria</taxon>
        <taxon>Euarchontoglires</taxon>
        <taxon>Glires</taxon>
        <taxon>Rodentia</taxon>
        <taxon>Myomorpha</taxon>
        <taxon>Dipodoidea</taxon>
        <taxon>Dipodidae</taxon>
        <taxon>Dipodinae</taxon>
        <taxon>Jaculus</taxon>
    </lineage>
</organism>
<dbReference type="Gene3D" id="1.25.10.10">
    <property type="entry name" value="Leucine-rich Repeat Variant"/>
    <property type="match status" value="1"/>
</dbReference>
<gene>
    <name evidence="4" type="primary">Stkld1</name>
</gene>
<sequence length="637" mass="72451">MGVNLVVEDVEDIETDTKYVIKQVECMDEHHANKAMDELMPLLKLQHPNISVYRELFIIWNHEISSFFLCLVMDYNYRTLQDVIKDKRKKREVIDLEWMEGILVQMLDAMEYLHQMDIIHRNLKPSNITLVSNNHCQLQDLSCEVLMTHKAKWNVRAEEDPSHKSWMAPEALKFKFTRKADIWSLGCIILDMASCSFLTDTEALHLRKSIRQKPGGLRAVLKTMENRQIPNAKIFSTLLPGMLQINPEERLEIKDVIQIIFTSPSLSSFCIPLSLLGQMVPAFVMDLLLEGNLASVIGDEVMQNFSSSAKVQIKAMTRLLSMPEDELGLPWPLELVEEVFSIMKQHERTLDVQLGACSLMLRVLGQEMAQDMETQEPLNSSIMLFLMSLMRYHPDSKLLIAMCYNLLTIISSQESISEELQEKGLFELVLTHLDQFQEDRDTCLGILSFLWSLLVDAVIVNKAALKKIPGLIIHVLATHSEDVEMAEAGCAVLWLLSLLGCIKESYYEPVAVLCMKSIWLCPDRVLLVNNALRGLTSLAKVSELVAFRVVVLEEGRSGLHLLQEIYEHYKDDPEVVENLCMLLAHMASYKEILPELESSGISDLVQEIRERFTSSLELISYAEEVLKALQAAALSSP</sequence>
<reference evidence="4" key="1">
    <citation type="submission" date="2025-08" db="UniProtKB">
        <authorList>
            <consortium name="Ensembl"/>
        </authorList>
    </citation>
    <scope>IDENTIFICATION</scope>
</reference>
<dbReference type="Gene3D" id="1.10.510.10">
    <property type="entry name" value="Transferase(Phosphotransferase) domain 1"/>
    <property type="match status" value="1"/>
</dbReference>
<dbReference type="OMA" id="MDSTEAM"/>
<keyword evidence="5" id="KW-1185">Reference proteome</keyword>
<dbReference type="CDD" id="cd00180">
    <property type="entry name" value="PKc"/>
    <property type="match status" value="1"/>
</dbReference>
<protein>
    <submittedName>
        <fullName evidence="4">Serine/threonine kinase-like domain containing 1</fullName>
    </submittedName>
</protein>
<dbReference type="InterPro" id="IPR011009">
    <property type="entry name" value="Kinase-like_dom_sf"/>
</dbReference>
<dbReference type="AlphaFoldDB" id="A0A8C5K7F7"/>
<keyword evidence="2" id="KW-0067">ATP-binding</keyword>
<evidence type="ECO:0000313" key="5">
    <source>
        <dbReference type="Proteomes" id="UP000694385"/>
    </source>
</evidence>
<evidence type="ECO:0000313" key="4">
    <source>
        <dbReference type="Ensembl" id="ENSJJAP00000004978.1"/>
    </source>
</evidence>
<dbReference type="Ensembl" id="ENSJJAT00000011261.1">
    <property type="protein sequence ID" value="ENSJJAP00000004978.1"/>
    <property type="gene ID" value="ENSJJAG00000009934.1"/>
</dbReference>
<dbReference type="PROSITE" id="PS50011">
    <property type="entry name" value="PROTEIN_KINASE_DOM"/>
    <property type="match status" value="1"/>
</dbReference>
<reference evidence="4" key="2">
    <citation type="submission" date="2025-09" db="UniProtKB">
        <authorList>
            <consortium name="Ensembl"/>
        </authorList>
    </citation>
    <scope>IDENTIFICATION</scope>
</reference>
<dbReference type="InterPro" id="IPR011989">
    <property type="entry name" value="ARM-like"/>
</dbReference>
<dbReference type="GO" id="GO:0005524">
    <property type="term" value="F:ATP binding"/>
    <property type="evidence" value="ECO:0007669"/>
    <property type="project" value="UniProtKB-KW"/>
</dbReference>
<dbReference type="GeneTree" id="ENSGT00390000018038"/>
<accession>A0A8C5K7F7</accession>
<dbReference type="Proteomes" id="UP000694385">
    <property type="component" value="Unassembled WGS sequence"/>
</dbReference>
<dbReference type="InterPro" id="IPR000719">
    <property type="entry name" value="Prot_kinase_dom"/>
</dbReference>
<feature type="domain" description="Protein kinase" evidence="3">
    <location>
        <begin position="1"/>
        <end position="266"/>
    </location>
</feature>
<evidence type="ECO:0000256" key="1">
    <source>
        <dbReference type="ARBA" id="ARBA00022741"/>
    </source>
</evidence>
<proteinExistence type="predicted"/>
<keyword evidence="1" id="KW-0547">Nucleotide-binding</keyword>
<evidence type="ECO:0000256" key="2">
    <source>
        <dbReference type="ARBA" id="ARBA00022840"/>
    </source>
</evidence>
<dbReference type="Pfam" id="PF00069">
    <property type="entry name" value="Pkinase"/>
    <property type="match status" value="1"/>
</dbReference>
<evidence type="ECO:0000259" key="3">
    <source>
        <dbReference type="PROSITE" id="PS50011"/>
    </source>
</evidence>
<name>A0A8C5K7F7_JACJA</name>
<dbReference type="SUPFAM" id="SSF48371">
    <property type="entry name" value="ARM repeat"/>
    <property type="match status" value="1"/>
</dbReference>
<dbReference type="SUPFAM" id="SSF56112">
    <property type="entry name" value="Protein kinase-like (PK-like)"/>
    <property type="match status" value="1"/>
</dbReference>
<dbReference type="PANTHER" id="PTHR24363:SF5">
    <property type="entry name" value="SERINE_THREONINE KINASE-LIKE DOMAIN-CONTAINING PROTEIN STKLD1"/>
    <property type="match status" value="1"/>
</dbReference>